<dbReference type="Pfam" id="PF08958">
    <property type="entry name" value="DUF1871"/>
    <property type="match status" value="1"/>
</dbReference>
<reference evidence="1 2" key="1">
    <citation type="submission" date="2018-08" db="EMBL/GenBank/DDBJ databases">
        <title>Bacillus jemisoniae sp. nov., Bacillus chryseoplanitiae sp. nov., Bacillus resnikiae sp. nov., and Bacillus frankliniae sp. nov., isolated from Viking spacecraft and associated surfaces.</title>
        <authorList>
            <person name="Seuylemezian A."/>
            <person name="Vaishampayan P."/>
        </authorList>
    </citation>
    <scope>NUCLEOTIDE SEQUENCE [LARGE SCALE GENOMIC DNA]</scope>
    <source>
        <strain evidence="1 2">MA001</strain>
    </source>
</reference>
<dbReference type="AlphaFoldDB" id="A0A398B6B9"/>
<evidence type="ECO:0000313" key="1">
    <source>
        <dbReference type="EMBL" id="RID85367.1"/>
    </source>
</evidence>
<protein>
    <submittedName>
        <fullName evidence="1">DUF1871 family protein</fullName>
    </submittedName>
</protein>
<dbReference type="RefSeq" id="WP_119117263.1">
    <property type="nucleotide sequence ID" value="NZ_QWVS01000018.1"/>
</dbReference>
<dbReference type="InterPro" id="IPR023162">
    <property type="entry name" value="Apc36109-like_dom_sf"/>
</dbReference>
<dbReference type="Proteomes" id="UP000266016">
    <property type="component" value="Unassembled WGS sequence"/>
</dbReference>
<organism evidence="1 2">
    <name type="scientific">Peribacillus asahii</name>
    <dbReference type="NCBI Taxonomy" id="228899"/>
    <lineage>
        <taxon>Bacteria</taxon>
        <taxon>Bacillati</taxon>
        <taxon>Bacillota</taxon>
        <taxon>Bacilli</taxon>
        <taxon>Bacillales</taxon>
        <taxon>Bacillaceae</taxon>
        <taxon>Peribacillus</taxon>
    </lineage>
</organism>
<dbReference type="Gene3D" id="1.10.340.20">
    <property type="entry name" value="Apc36109-like domain"/>
    <property type="match status" value="1"/>
</dbReference>
<accession>A0A398B6B9</accession>
<keyword evidence="2" id="KW-1185">Reference proteome</keyword>
<dbReference type="SUPFAM" id="SSF116922">
    <property type="entry name" value="YugE-like"/>
    <property type="match status" value="1"/>
</dbReference>
<dbReference type="EMBL" id="QWVS01000018">
    <property type="protein sequence ID" value="RID85367.1"/>
    <property type="molecule type" value="Genomic_DNA"/>
</dbReference>
<dbReference type="InterPro" id="IPR015053">
    <property type="entry name" value="DUF1871"/>
</dbReference>
<gene>
    <name evidence="1" type="ORF">D1953_11150</name>
</gene>
<evidence type="ECO:0000313" key="2">
    <source>
        <dbReference type="Proteomes" id="UP000266016"/>
    </source>
</evidence>
<name>A0A398B6B9_9BACI</name>
<proteinExistence type="predicted"/>
<comment type="caution">
    <text evidence="1">The sequence shown here is derived from an EMBL/GenBank/DDBJ whole genome shotgun (WGS) entry which is preliminary data.</text>
</comment>
<sequence>MDGQQMTLSLVRVLQEWDPFGLGSENYEPEIADAVLAVSDIEDVQSLARRLKEIYEFSFDKSLDFQACLAVAEKLIMIRTNTNCTL</sequence>